<feature type="compositionally biased region" description="Low complexity" evidence="1">
    <location>
        <begin position="79"/>
        <end position="88"/>
    </location>
</feature>
<evidence type="ECO:0000256" key="1">
    <source>
        <dbReference type="SAM" id="MobiDB-lite"/>
    </source>
</evidence>
<feature type="compositionally biased region" description="Acidic residues" evidence="1">
    <location>
        <begin position="14"/>
        <end position="29"/>
    </location>
</feature>
<feature type="compositionally biased region" description="Low complexity" evidence="1">
    <location>
        <begin position="161"/>
        <end position="174"/>
    </location>
</feature>
<feature type="compositionally biased region" description="Basic and acidic residues" evidence="1">
    <location>
        <begin position="1"/>
        <end position="12"/>
    </location>
</feature>
<dbReference type="InterPro" id="IPR006708">
    <property type="entry name" value="Pex19"/>
</dbReference>
<dbReference type="PANTHER" id="PTHR12774">
    <property type="entry name" value="PEROXISOMAL BIOGENESIS FACTOR 19"/>
    <property type="match status" value="1"/>
</dbReference>
<dbReference type="Gene3D" id="1.20.120.900">
    <property type="entry name" value="Pex19, mPTS binding domain"/>
    <property type="match status" value="1"/>
</dbReference>
<sequence length="333" mass="35971">MADKQAEQHVDMAPDPDEDDLSDLDDMLDDFSTASIQDQKQSAPAASAASSSNTAQPTTSSSAKAQPQAPAEDDDFARQLQAGMAELLGGLGEDPEMQKQFEQMMKELSAAAEQEAAGTVPSPDAADKSSTPKTAPTPPTSSSAAKPAFASTIEKTMERMQASGQSASAAAASSSEEDMLAKMLKDLESGNFPAMDGDQGDFNSMLMGMMEQLVNKDILYEPMKELHDNFPEWLEKNKDSTPKEDLERYKTQQSVVKDIVDRFEKKDFNDENKEDREYIVDKMQQVKAPSVSFSLVVTNTQQMQAAGAPPPGLVGDMNAAQDMLSEADGCNQQ</sequence>
<dbReference type="GO" id="GO:0033328">
    <property type="term" value="F:peroxisome membrane targeting sequence binding"/>
    <property type="evidence" value="ECO:0007669"/>
    <property type="project" value="TreeGrafter"/>
</dbReference>
<feature type="compositionally biased region" description="Low complexity" evidence="1">
    <location>
        <begin position="128"/>
        <end position="152"/>
    </location>
</feature>
<name>A0A4T0BLE7_AURPU</name>
<dbReference type="PANTHER" id="PTHR12774:SF2">
    <property type="entry name" value="PEROXISOMAL BIOGENESIS FACTOR 19"/>
    <property type="match status" value="1"/>
</dbReference>
<accession>A0A4T0BLE7</accession>
<organism evidence="2 3">
    <name type="scientific">Aureobasidium pullulans</name>
    <name type="common">Black yeast</name>
    <name type="synonym">Pullularia pullulans</name>
    <dbReference type="NCBI Taxonomy" id="5580"/>
    <lineage>
        <taxon>Eukaryota</taxon>
        <taxon>Fungi</taxon>
        <taxon>Dikarya</taxon>
        <taxon>Ascomycota</taxon>
        <taxon>Pezizomycotina</taxon>
        <taxon>Dothideomycetes</taxon>
        <taxon>Dothideomycetidae</taxon>
        <taxon>Dothideales</taxon>
        <taxon>Saccotheciaceae</taxon>
        <taxon>Aureobasidium</taxon>
    </lineage>
</organism>
<protein>
    <submittedName>
        <fullName evidence="2">Pex19-domain-containing protein</fullName>
    </submittedName>
</protein>
<proteinExistence type="predicted"/>
<evidence type="ECO:0000313" key="2">
    <source>
        <dbReference type="EMBL" id="TIA35351.1"/>
    </source>
</evidence>
<comment type="caution">
    <text evidence="2">The sequence shown here is derived from an EMBL/GenBank/DDBJ whole genome shotgun (WGS) entry which is preliminary data.</text>
</comment>
<dbReference type="AlphaFoldDB" id="A0A4T0BLE7"/>
<dbReference type="InterPro" id="IPR038322">
    <property type="entry name" value="Pex19_C_sf"/>
</dbReference>
<dbReference type="EMBL" id="QZBZ01000132">
    <property type="protein sequence ID" value="TIA35351.1"/>
    <property type="molecule type" value="Genomic_DNA"/>
</dbReference>
<dbReference type="Pfam" id="PF04614">
    <property type="entry name" value="Pex19"/>
    <property type="match status" value="1"/>
</dbReference>
<feature type="region of interest" description="Disordered" evidence="1">
    <location>
        <begin position="1"/>
        <end position="182"/>
    </location>
</feature>
<evidence type="ECO:0000313" key="3">
    <source>
        <dbReference type="Proteomes" id="UP000308724"/>
    </source>
</evidence>
<dbReference type="GO" id="GO:0045046">
    <property type="term" value="P:protein import into peroxisome membrane"/>
    <property type="evidence" value="ECO:0007669"/>
    <property type="project" value="TreeGrafter"/>
</dbReference>
<dbReference type="Proteomes" id="UP000308724">
    <property type="component" value="Unassembled WGS sequence"/>
</dbReference>
<gene>
    <name evidence="2" type="ORF">D6C78_06189</name>
</gene>
<feature type="compositionally biased region" description="Low complexity" evidence="1">
    <location>
        <begin position="41"/>
        <end position="70"/>
    </location>
</feature>
<reference evidence="2 3" key="1">
    <citation type="submission" date="2018-10" db="EMBL/GenBank/DDBJ databases">
        <title>Fifty Aureobasidium pullulans genomes reveal a recombining polyextremotolerant generalist.</title>
        <authorList>
            <person name="Gostincar C."/>
            <person name="Turk M."/>
            <person name="Zajc J."/>
            <person name="Gunde-Cimerman N."/>
        </authorList>
    </citation>
    <scope>NUCLEOTIDE SEQUENCE [LARGE SCALE GENOMIC DNA]</scope>
    <source>
        <strain evidence="2 3">EXF-1645</strain>
    </source>
</reference>
<dbReference type="GO" id="GO:0005778">
    <property type="term" value="C:peroxisomal membrane"/>
    <property type="evidence" value="ECO:0007669"/>
    <property type="project" value="TreeGrafter"/>
</dbReference>